<dbReference type="EMBL" id="CAHIKZ030000936">
    <property type="protein sequence ID" value="CAE1245773.1"/>
    <property type="molecule type" value="Genomic_DNA"/>
</dbReference>
<organism evidence="1 2">
    <name type="scientific">Acanthosepion pharaonis</name>
    <name type="common">Pharaoh cuttlefish</name>
    <name type="synonym">Sepia pharaonis</name>
    <dbReference type="NCBI Taxonomy" id="158019"/>
    <lineage>
        <taxon>Eukaryota</taxon>
        <taxon>Metazoa</taxon>
        <taxon>Spiralia</taxon>
        <taxon>Lophotrochozoa</taxon>
        <taxon>Mollusca</taxon>
        <taxon>Cephalopoda</taxon>
        <taxon>Coleoidea</taxon>
        <taxon>Decapodiformes</taxon>
        <taxon>Sepiida</taxon>
        <taxon>Sepiina</taxon>
        <taxon>Sepiidae</taxon>
        <taxon>Acanthosepion</taxon>
    </lineage>
</organism>
<proteinExistence type="predicted"/>
<reference evidence="1" key="1">
    <citation type="submission" date="2021-01" db="EMBL/GenBank/DDBJ databases">
        <authorList>
            <person name="Li R."/>
            <person name="Bekaert M."/>
        </authorList>
    </citation>
    <scope>NUCLEOTIDE SEQUENCE</scope>
    <source>
        <strain evidence="1">Farmed</strain>
    </source>
</reference>
<evidence type="ECO:0000313" key="1">
    <source>
        <dbReference type="EMBL" id="CAE1245773.1"/>
    </source>
</evidence>
<keyword evidence="2" id="KW-1185">Reference proteome</keyword>
<protein>
    <submittedName>
        <fullName evidence="1">Uncharacterized protein</fullName>
    </submittedName>
</protein>
<sequence length="152" mass="17246">MERDKIQMGIFSLFPNVCPSKYVPVCFSRYVLVYFSLDVYFSPDGDSPLLLTLSPNVYLSLSQCVLHSFSACAFHSLNMLFSLSRCIFVSAYVYVSPEVYLPLCSCVFIPHAQNMHLSLSRWLSVSPDAKYLSLSSDVKYVLVFLSIFDSFL</sequence>
<accession>A0A812BXP5</accession>
<name>A0A812BXP5_ACAPH</name>
<evidence type="ECO:0000313" key="2">
    <source>
        <dbReference type="Proteomes" id="UP000597762"/>
    </source>
</evidence>
<gene>
    <name evidence="1" type="ORF">SPHA_24870</name>
</gene>
<dbReference type="Proteomes" id="UP000597762">
    <property type="component" value="Unassembled WGS sequence"/>
</dbReference>
<dbReference type="AlphaFoldDB" id="A0A812BXP5"/>
<comment type="caution">
    <text evidence="1">The sequence shown here is derived from an EMBL/GenBank/DDBJ whole genome shotgun (WGS) entry which is preliminary data.</text>
</comment>